<evidence type="ECO:0000313" key="1">
    <source>
        <dbReference type="EMBL" id="SFO45069.1"/>
    </source>
</evidence>
<dbReference type="STRING" id="655353.SAMN04488056_106115"/>
<sequence>MTESKKKLTFSDLFFKEPTGGDIIDYYAALDENEPVLVSYAKAAALMADVTLDDIRSMPEKDFWAAAARGKAAFFPDLI</sequence>
<organism evidence="1 2">
    <name type="scientific">Cohaesibacter marisflavi</name>
    <dbReference type="NCBI Taxonomy" id="655353"/>
    <lineage>
        <taxon>Bacteria</taxon>
        <taxon>Pseudomonadati</taxon>
        <taxon>Pseudomonadota</taxon>
        <taxon>Alphaproteobacteria</taxon>
        <taxon>Hyphomicrobiales</taxon>
        <taxon>Cohaesibacteraceae</taxon>
    </lineage>
</organism>
<dbReference type="RefSeq" id="WP_090072920.1">
    <property type="nucleotide sequence ID" value="NZ_FOVR01000006.1"/>
</dbReference>
<dbReference type="Proteomes" id="UP000199236">
    <property type="component" value="Unassembled WGS sequence"/>
</dbReference>
<evidence type="ECO:0000313" key="2">
    <source>
        <dbReference type="Proteomes" id="UP000199236"/>
    </source>
</evidence>
<reference evidence="1 2" key="1">
    <citation type="submission" date="2016-10" db="EMBL/GenBank/DDBJ databases">
        <authorList>
            <person name="de Groot N.N."/>
        </authorList>
    </citation>
    <scope>NUCLEOTIDE SEQUENCE [LARGE SCALE GENOMIC DNA]</scope>
    <source>
        <strain evidence="1 2">CGMCC 1.9157</strain>
    </source>
</reference>
<proteinExistence type="predicted"/>
<dbReference type="OrthoDB" id="9900029at2"/>
<protein>
    <submittedName>
        <fullName evidence="1">Uncharacterized protein</fullName>
    </submittedName>
</protein>
<dbReference type="EMBL" id="FOVR01000006">
    <property type="protein sequence ID" value="SFO45069.1"/>
    <property type="molecule type" value="Genomic_DNA"/>
</dbReference>
<keyword evidence="2" id="KW-1185">Reference proteome</keyword>
<dbReference type="AlphaFoldDB" id="A0A1I5HA82"/>
<gene>
    <name evidence="1" type="ORF">SAMN04488056_106115</name>
</gene>
<accession>A0A1I5HA82</accession>
<name>A0A1I5HA82_9HYPH</name>